<name>A0A3B0ZX36_9ZZZZ</name>
<dbReference type="PROSITE" id="PS51318">
    <property type="entry name" value="TAT"/>
    <property type="match status" value="1"/>
</dbReference>
<gene>
    <name evidence="2" type="ORF">MNBD_GAMMA23-95</name>
</gene>
<dbReference type="InterPro" id="IPR006311">
    <property type="entry name" value="TAT_signal"/>
</dbReference>
<organism evidence="2">
    <name type="scientific">hydrothermal vent metagenome</name>
    <dbReference type="NCBI Taxonomy" id="652676"/>
    <lineage>
        <taxon>unclassified sequences</taxon>
        <taxon>metagenomes</taxon>
        <taxon>ecological metagenomes</taxon>
    </lineage>
</organism>
<protein>
    <recommendedName>
        <fullName evidence="1">Plastocyanin-like domain-containing protein</fullName>
    </recommendedName>
</protein>
<dbReference type="Pfam" id="PF07732">
    <property type="entry name" value="Cu-oxidase_3"/>
    <property type="match status" value="1"/>
</dbReference>
<accession>A0A3B0ZX36</accession>
<dbReference type="InterPro" id="IPR011707">
    <property type="entry name" value="Cu-oxidase-like_N"/>
</dbReference>
<dbReference type="AlphaFoldDB" id="A0A3B0ZX36"/>
<dbReference type="GO" id="GO:0005507">
    <property type="term" value="F:copper ion binding"/>
    <property type="evidence" value="ECO:0007669"/>
    <property type="project" value="InterPro"/>
</dbReference>
<dbReference type="SUPFAM" id="SSF49503">
    <property type="entry name" value="Cupredoxins"/>
    <property type="match status" value="2"/>
</dbReference>
<feature type="domain" description="Plastocyanin-like" evidence="1">
    <location>
        <begin position="68"/>
        <end position="149"/>
    </location>
</feature>
<dbReference type="InterPro" id="IPR008972">
    <property type="entry name" value="Cupredoxin"/>
</dbReference>
<dbReference type="Gene3D" id="2.60.40.420">
    <property type="entry name" value="Cupredoxins - blue copper proteins"/>
    <property type="match status" value="2"/>
</dbReference>
<dbReference type="EMBL" id="UOFT01000018">
    <property type="protein sequence ID" value="VAW91982.1"/>
    <property type="molecule type" value="Genomic_DNA"/>
</dbReference>
<evidence type="ECO:0000259" key="1">
    <source>
        <dbReference type="Pfam" id="PF07732"/>
    </source>
</evidence>
<reference evidence="2" key="1">
    <citation type="submission" date="2018-06" db="EMBL/GenBank/DDBJ databases">
        <authorList>
            <person name="Zhirakovskaya E."/>
        </authorList>
    </citation>
    <scope>NUCLEOTIDE SEQUENCE</scope>
</reference>
<evidence type="ECO:0000313" key="2">
    <source>
        <dbReference type="EMBL" id="VAW91982.1"/>
    </source>
</evidence>
<proteinExistence type="predicted"/>
<sequence length="333" mass="36705">MKRREFLKFGTAGVASSMLGSLGLLTWVPRAHAITINKTYYINDGFVSQVDEQDVYFRGFSNSTGALNVPAEPIIAQEGDTLNITIVNTLGTTHSFVIDGVIDSGSIAGGTTKTLSFTVNNAGSYLFYDKLNAPYNRLLGLHGGFAVMPSGSSNELYDGSATFVQQYFWITNDIDPVWHDAIRVGNTPTTTFTPRYFTINGRNMRVPGHPEYTNTDRDSGYATDTRLVGSIGDRTLIRIQNVGLGRHSVHFHANHVEWLAVNGTPRPQVWKKDTLNLPNNKGSLDVIYPFESPPDAWPPVSTGHFPMHFHDEMTQTAGGGFYQFGLATTIEFK</sequence>